<name>A0A3P7NER6_DIBLA</name>
<dbReference type="EMBL" id="UYRU01100388">
    <property type="protein sequence ID" value="VDN41085.1"/>
    <property type="molecule type" value="Genomic_DNA"/>
</dbReference>
<evidence type="ECO:0000313" key="3">
    <source>
        <dbReference type="Proteomes" id="UP000281553"/>
    </source>
</evidence>
<keyword evidence="3" id="KW-1185">Reference proteome</keyword>
<reference evidence="2 3" key="1">
    <citation type="submission" date="2018-11" db="EMBL/GenBank/DDBJ databases">
        <authorList>
            <consortium name="Pathogen Informatics"/>
        </authorList>
    </citation>
    <scope>NUCLEOTIDE SEQUENCE [LARGE SCALE GENOMIC DNA]</scope>
</reference>
<dbReference type="AlphaFoldDB" id="A0A3P7NER6"/>
<protein>
    <submittedName>
        <fullName evidence="2">Uncharacterized protein</fullName>
    </submittedName>
</protein>
<keyword evidence="1" id="KW-1133">Transmembrane helix</keyword>
<keyword evidence="1" id="KW-0812">Transmembrane</keyword>
<evidence type="ECO:0000313" key="2">
    <source>
        <dbReference type="EMBL" id="VDN41085.1"/>
    </source>
</evidence>
<keyword evidence="1" id="KW-0472">Membrane</keyword>
<accession>A0A3P7NER6</accession>
<dbReference type="Proteomes" id="UP000281553">
    <property type="component" value="Unassembled WGS sequence"/>
</dbReference>
<sequence length="109" mass="11974">MACPSGDLDSACAAPSTVMKAFTLSTTVTFTEVPQDWPQRLRFARDPADPGPCRTQACWSDAFEPWHRVDLEEGGTGELAGLIRARRIGISIALGLIGFLFLFMFRPLK</sequence>
<proteinExistence type="predicted"/>
<evidence type="ECO:0000256" key="1">
    <source>
        <dbReference type="SAM" id="Phobius"/>
    </source>
</evidence>
<feature type="transmembrane region" description="Helical" evidence="1">
    <location>
        <begin position="88"/>
        <end position="105"/>
    </location>
</feature>
<gene>
    <name evidence="2" type="ORF">DILT_LOCUS18440</name>
</gene>
<organism evidence="2 3">
    <name type="scientific">Dibothriocephalus latus</name>
    <name type="common">Fish tapeworm</name>
    <name type="synonym">Diphyllobothrium latum</name>
    <dbReference type="NCBI Taxonomy" id="60516"/>
    <lineage>
        <taxon>Eukaryota</taxon>
        <taxon>Metazoa</taxon>
        <taxon>Spiralia</taxon>
        <taxon>Lophotrochozoa</taxon>
        <taxon>Platyhelminthes</taxon>
        <taxon>Cestoda</taxon>
        <taxon>Eucestoda</taxon>
        <taxon>Diphyllobothriidea</taxon>
        <taxon>Diphyllobothriidae</taxon>
        <taxon>Dibothriocephalus</taxon>
    </lineage>
</organism>